<reference evidence="1" key="1">
    <citation type="journal article" date="2020" name="Stud. Mycol.">
        <title>101 Dothideomycetes genomes: a test case for predicting lifestyles and emergence of pathogens.</title>
        <authorList>
            <person name="Haridas S."/>
            <person name="Albert R."/>
            <person name="Binder M."/>
            <person name="Bloem J."/>
            <person name="Labutti K."/>
            <person name="Salamov A."/>
            <person name="Andreopoulos B."/>
            <person name="Baker S."/>
            <person name="Barry K."/>
            <person name="Bills G."/>
            <person name="Bluhm B."/>
            <person name="Cannon C."/>
            <person name="Castanera R."/>
            <person name="Culley D."/>
            <person name="Daum C."/>
            <person name="Ezra D."/>
            <person name="Gonzalez J."/>
            <person name="Henrissat B."/>
            <person name="Kuo A."/>
            <person name="Liang C."/>
            <person name="Lipzen A."/>
            <person name="Lutzoni F."/>
            <person name="Magnuson J."/>
            <person name="Mondo S."/>
            <person name="Nolan M."/>
            <person name="Ohm R."/>
            <person name="Pangilinan J."/>
            <person name="Park H.-J."/>
            <person name="Ramirez L."/>
            <person name="Alfaro M."/>
            <person name="Sun H."/>
            <person name="Tritt A."/>
            <person name="Yoshinaga Y."/>
            <person name="Zwiers L.-H."/>
            <person name="Turgeon B."/>
            <person name="Goodwin S."/>
            <person name="Spatafora J."/>
            <person name="Crous P."/>
            <person name="Grigoriev I."/>
        </authorList>
    </citation>
    <scope>NUCLEOTIDE SEQUENCE</scope>
    <source>
        <strain evidence="1">CBS 113818</strain>
    </source>
</reference>
<gene>
    <name evidence="1" type="ORF">CC86DRAFT_54241</name>
</gene>
<dbReference type="Proteomes" id="UP000799424">
    <property type="component" value="Unassembled WGS sequence"/>
</dbReference>
<dbReference type="AlphaFoldDB" id="A0A6A6ZVG2"/>
<evidence type="ECO:0000313" key="1">
    <source>
        <dbReference type="EMBL" id="KAF2824337.1"/>
    </source>
</evidence>
<accession>A0A6A6ZVG2</accession>
<keyword evidence="2" id="KW-1185">Reference proteome</keyword>
<evidence type="ECO:0000313" key="2">
    <source>
        <dbReference type="Proteomes" id="UP000799424"/>
    </source>
</evidence>
<protein>
    <submittedName>
        <fullName evidence="1">Uncharacterized protein</fullName>
    </submittedName>
</protein>
<sequence>MTRPASFTTLLTIRKGRIPIFRTSKLKHRRIDPDATSSGNQLSLLSLTFLLFIGRCLQLHITPRRQRPQTLLTLPSCARCLVAPSKTMTSAVSNSAPPEVYQVGAPCTGRLIAHVLCGLQAVMQG</sequence>
<proteinExistence type="predicted"/>
<organism evidence="1 2">
    <name type="scientific">Ophiobolus disseminans</name>
    <dbReference type="NCBI Taxonomy" id="1469910"/>
    <lineage>
        <taxon>Eukaryota</taxon>
        <taxon>Fungi</taxon>
        <taxon>Dikarya</taxon>
        <taxon>Ascomycota</taxon>
        <taxon>Pezizomycotina</taxon>
        <taxon>Dothideomycetes</taxon>
        <taxon>Pleosporomycetidae</taxon>
        <taxon>Pleosporales</taxon>
        <taxon>Pleosporineae</taxon>
        <taxon>Phaeosphaeriaceae</taxon>
        <taxon>Ophiobolus</taxon>
    </lineage>
</organism>
<dbReference type="EMBL" id="MU006230">
    <property type="protein sequence ID" value="KAF2824337.1"/>
    <property type="molecule type" value="Genomic_DNA"/>
</dbReference>
<name>A0A6A6ZVG2_9PLEO</name>